<dbReference type="Gene3D" id="3.30.565.10">
    <property type="entry name" value="Histidine kinase-like ATPase, C-terminal domain"/>
    <property type="match status" value="1"/>
</dbReference>
<keyword evidence="8" id="KW-0902">Two-component regulatory system</keyword>
<evidence type="ECO:0000256" key="5">
    <source>
        <dbReference type="ARBA" id="ARBA00022741"/>
    </source>
</evidence>
<proteinExistence type="predicted"/>
<accession>A0A1E3L242</accession>
<evidence type="ECO:0000256" key="7">
    <source>
        <dbReference type="ARBA" id="ARBA00022840"/>
    </source>
</evidence>
<feature type="transmembrane region" description="Helical" evidence="9">
    <location>
        <begin position="35"/>
        <end position="53"/>
    </location>
</feature>
<dbReference type="GO" id="GO:0000155">
    <property type="term" value="F:phosphorelay sensor kinase activity"/>
    <property type="evidence" value="ECO:0007669"/>
    <property type="project" value="InterPro"/>
</dbReference>
<keyword evidence="9" id="KW-0472">Membrane</keyword>
<dbReference type="InterPro" id="IPR003594">
    <property type="entry name" value="HATPase_dom"/>
</dbReference>
<feature type="transmembrane region" description="Helical" evidence="9">
    <location>
        <begin position="60"/>
        <end position="80"/>
    </location>
</feature>
<dbReference type="SUPFAM" id="SSF55874">
    <property type="entry name" value="ATPase domain of HSP90 chaperone/DNA topoisomerase II/histidine kinase"/>
    <property type="match status" value="1"/>
</dbReference>
<keyword evidence="4 12" id="KW-0808">Transferase</keyword>
<keyword evidence="7" id="KW-0067">ATP-binding</keyword>
<dbReference type="RefSeq" id="WP_069328234.1">
    <property type="nucleotide sequence ID" value="NZ_MDER01000046.1"/>
</dbReference>
<keyword evidence="3" id="KW-0597">Phosphoprotein</keyword>
<evidence type="ECO:0000256" key="3">
    <source>
        <dbReference type="ARBA" id="ARBA00022553"/>
    </source>
</evidence>
<evidence type="ECO:0000256" key="6">
    <source>
        <dbReference type="ARBA" id="ARBA00022777"/>
    </source>
</evidence>
<evidence type="ECO:0000256" key="1">
    <source>
        <dbReference type="ARBA" id="ARBA00000085"/>
    </source>
</evidence>
<dbReference type="STRING" id="1886670.PTI45_02829"/>
<dbReference type="Gene3D" id="1.20.5.1930">
    <property type="match status" value="1"/>
</dbReference>
<dbReference type="Pfam" id="PF07730">
    <property type="entry name" value="HisKA_3"/>
    <property type="match status" value="1"/>
</dbReference>
<dbReference type="GO" id="GO:0005524">
    <property type="term" value="F:ATP binding"/>
    <property type="evidence" value="ECO:0007669"/>
    <property type="project" value="UniProtKB-KW"/>
</dbReference>
<protein>
    <recommendedName>
        <fullName evidence="2">histidine kinase</fullName>
        <ecNumber evidence="2">2.7.13.3</ecNumber>
    </recommendedName>
</protein>
<gene>
    <name evidence="12" type="primary">desK</name>
    <name evidence="12" type="ORF">PTI45_02829</name>
</gene>
<feature type="transmembrane region" description="Helical" evidence="9">
    <location>
        <begin position="108"/>
        <end position="125"/>
    </location>
</feature>
<dbReference type="EC" id="2.7.13.3" evidence="2"/>
<dbReference type="AlphaFoldDB" id="A0A1E3L242"/>
<reference evidence="12 13" key="1">
    <citation type="submission" date="2016-08" db="EMBL/GenBank/DDBJ databases">
        <title>Genome sequencing of Paenibacillus sp. TI45-13ar, isolated from Korean traditional nuruk.</title>
        <authorList>
            <person name="Kim S.-J."/>
        </authorList>
    </citation>
    <scope>NUCLEOTIDE SEQUENCE [LARGE SCALE GENOMIC DNA]</scope>
    <source>
        <strain evidence="12 13">TI45-13ar</strain>
    </source>
</reference>
<keyword evidence="9" id="KW-1133">Transmembrane helix</keyword>
<dbReference type="InterPro" id="IPR011712">
    <property type="entry name" value="Sig_transdc_His_kin_sub3_dim/P"/>
</dbReference>
<dbReference type="Pfam" id="PF02518">
    <property type="entry name" value="HATPase_c"/>
    <property type="match status" value="1"/>
</dbReference>
<evidence type="ECO:0000313" key="13">
    <source>
        <dbReference type="Proteomes" id="UP000094578"/>
    </source>
</evidence>
<dbReference type="InterPro" id="IPR050482">
    <property type="entry name" value="Sensor_HK_TwoCompSys"/>
</dbReference>
<dbReference type="EMBL" id="MDER01000046">
    <property type="protein sequence ID" value="ODP27806.1"/>
    <property type="molecule type" value="Genomic_DNA"/>
</dbReference>
<feature type="transmembrane region" description="Helical" evidence="9">
    <location>
        <begin position="12"/>
        <end position="29"/>
    </location>
</feature>
<dbReference type="PANTHER" id="PTHR24421:SF10">
    <property type="entry name" value="NITRATE_NITRITE SENSOR PROTEIN NARQ"/>
    <property type="match status" value="1"/>
</dbReference>
<keyword evidence="6 12" id="KW-0418">Kinase</keyword>
<evidence type="ECO:0000256" key="2">
    <source>
        <dbReference type="ARBA" id="ARBA00012438"/>
    </source>
</evidence>
<dbReference type="InterPro" id="IPR036890">
    <property type="entry name" value="HATPase_C_sf"/>
</dbReference>
<dbReference type="GO" id="GO:0016020">
    <property type="term" value="C:membrane"/>
    <property type="evidence" value="ECO:0007669"/>
    <property type="project" value="InterPro"/>
</dbReference>
<evidence type="ECO:0000256" key="4">
    <source>
        <dbReference type="ARBA" id="ARBA00022679"/>
    </source>
</evidence>
<evidence type="ECO:0000259" key="11">
    <source>
        <dbReference type="Pfam" id="PF07730"/>
    </source>
</evidence>
<evidence type="ECO:0000259" key="10">
    <source>
        <dbReference type="Pfam" id="PF02518"/>
    </source>
</evidence>
<feature type="transmembrane region" description="Helical" evidence="9">
    <location>
        <begin position="131"/>
        <end position="151"/>
    </location>
</feature>
<evidence type="ECO:0000256" key="9">
    <source>
        <dbReference type="SAM" id="Phobius"/>
    </source>
</evidence>
<keyword evidence="5" id="KW-0547">Nucleotide-binding</keyword>
<comment type="caution">
    <text evidence="12">The sequence shown here is derived from an EMBL/GenBank/DDBJ whole genome shotgun (WGS) entry which is preliminary data.</text>
</comment>
<organism evidence="12 13">
    <name type="scientific">Paenibacillus nuruki</name>
    <dbReference type="NCBI Taxonomy" id="1886670"/>
    <lineage>
        <taxon>Bacteria</taxon>
        <taxon>Bacillati</taxon>
        <taxon>Bacillota</taxon>
        <taxon>Bacilli</taxon>
        <taxon>Bacillales</taxon>
        <taxon>Paenibacillaceae</taxon>
        <taxon>Paenibacillus</taxon>
    </lineage>
</organism>
<sequence length="392" mass="45149">MQKSQDFSKYLFLFRLLLSMIIIYNLTIYYMDHSFLVWLIFFITMCFYVAMLWSNFRLTIMHIVIFTVFLFSMIWLSAYISKEPQDYNSVLWAWFVILSFISSREQKVATVVLIIVGLVMLNSGLDNGYPYSLIIVLASIYFGIHSLSRYIRVLKINSEQLTELEQVHLELQRTYKELQDSTVQSIRYAALTERTRIAGEIHDGLGHHFTSLIVQMQALKWMIKQDPDRAESTVDQLLDVSRQGLAEVRSVVKDWSVHEGGVEGLQELASQITHRAGLELHFDSQGTFSIWGEMIDSVLYRVLQESLTNIIRHAEASTVDVTITETAQHVQLSIADDGKYRREHPLQYGFGIQNMIRRCETIHGNCTFAARPQGGLWIKVTLPLSNTSLSKN</sequence>
<comment type="catalytic activity">
    <reaction evidence="1">
        <text>ATP + protein L-histidine = ADP + protein N-phospho-L-histidine.</text>
        <dbReference type="EC" id="2.7.13.3"/>
    </reaction>
</comment>
<evidence type="ECO:0000313" key="12">
    <source>
        <dbReference type="EMBL" id="ODP27806.1"/>
    </source>
</evidence>
<evidence type="ECO:0000256" key="8">
    <source>
        <dbReference type="ARBA" id="ARBA00023012"/>
    </source>
</evidence>
<dbReference type="PANTHER" id="PTHR24421">
    <property type="entry name" value="NITRATE/NITRITE SENSOR PROTEIN NARX-RELATED"/>
    <property type="match status" value="1"/>
</dbReference>
<keyword evidence="9" id="KW-0812">Transmembrane</keyword>
<dbReference type="Proteomes" id="UP000094578">
    <property type="component" value="Unassembled WGS sequence"/>
</dbReference>
<dbReference type="CDD" id="cd16917">
    <property type="entry name" value="HATPase_UhpB-NarQ-NarX-like"/>
    <property type="match status" value="1"/>
</dbReference>
<feature type="domain" description="Signal transduction histidine kinase subgroup 3 dimerisation and phosphoacceptor" evidence="11">
    <location>
        <begin position="193"/>
        <end position="254"/>
    </location>
</feature>
<feature type="domain" description="Histidine kinase/HSP90-like ATPase" evidence="10">
    <location>
        <begin position="299"/>
        <end position="385"/>
    </location>
</feature>
<dbReference type="GO" id="GO:0046983">
    <property type="term" value="F:protein dimerization activity"/>
    <property type="evidence" value="ECO:0007669"/>
    <property type="project" value="InterPro"/>
</dbReference>
<keyword evidence="13" id="KW-1185">Reference proteome</keyword>
<name>A0A1E3L242_9BACL</name>